<gene>
    <name evidence="2" type="ORF">DH2020_034823</name>
</gene>
<evidence type="ECO:0000313" key="2">
    <source>
        <dbReference type="EMBL" id="KAK6131420.1"/>
    </source>
</evidence>
<evidence type="ECO:0000256" key="1">
    <source>
        <dbReference type="SAM" id="MobiDB-lite"/>
    </source>
</evidence>
<accession>A0ABR0V879</accession>
<keyword evidence="3" id="KW-1185">Reference proteome</keyword>
<dbReference type="Proteomes" id="UP001318860">
    <property type="component" value="Unassembled WGS sequence"/>
</dbReference>
<protein>
    <submittedName>
        <fullName evidence="2">Uncharacterized protein</fullName>
    </submittedName>
</protein>
<proteinExistence type="predicted"/>
<dbReference type="PANTHER" id="PTHR33598:SF4">
    <property type="entry name" value="OS02G0833400 PROTEIN"/>
    <property type="match status" value="1"/>
</dbReference>
<dbReference type="EMBL" id="JABTTQ020001366">
    <property type="protein sequence ID" value="KAK6131420.1"/>
    <property type="molecule type" value="Genomic_DNA"/>
</dbReference>
<evidence type="ECO:0000313" key="3">
    <source>
        <dbReference type="Proteomes" id="UP001318860"/>
    </source>
</evidence>
<dbReference type="Pfam" id="PF05542">
    <property type="entry name" value="DUF760"/>
    <property type="match status" value="2"/>
</dbReference>
<comment type="caution">
    <text evidence="2">The sequence shown here is derived from an EMBL/GenBank/DDBJ whole genome shotgun (WGS) entry which is preliminary data.</text>
</comment>
<dbReference type="PANTHER" id="PTHR33598">
    <property type="entry name" value="OS02G0833400 PROTEIN"/>
    <property type="match status" value="1"/>
</dbReference>
<feature type="region of interest" description="Disordered" evidence="1">
    <location>
        <begin position="54"/>
        <end position="79"/>
    </location>
</feature>
<dbReference type="InterPro" id="IPR008479">
    <property type="entry name" value="DUF760"/>
</dbReference>
<name>A0ABR0V879_REHGL</name>
<reference evidence="2 3" key="1">
    <citation type="journal article" date="2021" name="Comput. Struct. Biotechnol. J.">
        <title>De novo genome assembly of the potent medicinal plant Rehmannia glutinosa using nanopore technology.</title>
        <authorList>
            <person name="Ma L."/>
            <person name="Dong C."/>
            <person name="Song C."/>
            <person name="Wang X."/>
            <person name="Zheng X."/>
            <person name="Niu Y."/>
            <person name="Chen S."/>
            <person name="Feng W."/>
        </authorList>
    </citation>
    <scope>NUCLEOTIDE SEQUENCE [LARGE SCALE GENOMIC DNA]</scope>
    <source>
        <strain evidence="2">DH-2019</strain>
    </source>
</reference>
<organism evidence="2 3">
    <name type="scientific">Rehmannia glutinosa</name>
    <name type="common">Chinese foxglove</name>
    <dbReference type="NCBI Taxonomy" id="99300"/>
    <lineage>
        <taxon>Eukaryota</taxon>
        <taxon>Viridiplantae</taxon>
        <taxon>Streptophyta</taxon>
        <taxon>Embryophyta</taxon>
        <taxon>Tracheophyta</taxon>
        <taxon>Spermatophyta</taxon>
        <taxon>Magnoliopsida</taxon>
        <taxon>eudicotyledons</taxon>
        <taxon>Gunneridae</taxon>
        <taxon>Pentapetalae</taxon>
        <taxon>asterids</taxon>
        <taxon>lamiids</taxon>
        <taxon>Lamiales</taxon>
        <taxon>Orobanchaceae</taxon>
        <taxon>Rehmannieae</taxon>
        <taxon>Rehmannia</taxon>
    </lineage>
</organism>
<sequence>MSSLTLKLSSFLLSSSSHSSPLSSSPATSYIPPSSALRFPRKLSNYRGRFTVIRASENDNKSSPTAGDSKPPNGTLPKSRREILLEYVQNVQPEFMEMFVKRAPPQVAENLAQLMYSVLMTGYMFRNAQYRLELQQSLEQVALPEPQEKKDVPDYAPGTQKKVSGEVIRWNNISGPETIDAVKYIELLEAEIEELNRQVARKSANGQNELLEYLKTLEPQNIKELTSSAGEDVVLAMNTFIKRLLAVSDPSQMKTSVTETSAPELAKLLYWLMVVGYSIRNIEVRFDMERVLGAPPKPAELPQSIRMTAFNIALRNPQIIQARKSLTVTMATLSHDIILQAHSQTAKAYKTVDPPSPSDLMK</sequence>